<dbReference type="InterPro" id="IPR001611">
    <property type="entry name" value="Leu-rich_rpt"/>
</dbReference>
<feature type="transmembrane region" description="Helical" evidence="4">
    <location>
        <begin position="202"/>
        <end position="224"/>
    </location>
</feature>
<reference evidence="6" key="1">
    <citation type="submission" date="2025-08" db="UniProtKB">
        <authorList>
            <consortium name="Ensembl"/>
        </authorList>
    </citation>
    <scope>IDENTIFICATION</scope>
</reference>
<keyword evidence="4" id="KW-0812">Transmembrane</keyword>
<dbReference type="GeneTree" id="ENSGT00390000004001"/>
<keyword evidence="1" id="KW-0433">Leucine-rich repeat</keyword>
<evidence type="ECO:0000313" key="6">
    <source>
        <dbReference type="Ensembl" id="ENSSPUP00000013247.1"/>
    </source>
</evidence>
<dbReference type="InterPro" id="IPR032675">
    <property type="entry name" value="LRR_dom_sf"/>
</dbReference>
<name>A0A8D0GYZ4_SPHPU</name>
<keyword evidence="4" id="KW-1133">Transmembrane helix</keyword>
<dbReference type="OMA" id="WHNVSAF"/>
<gene>
    <name evidence="6" type="primary">LRRC25</name>
</gene>
<evidence type="ECO:0000256" key="2">
    <source>
        <dbReference type="ARBA" id="ARBA00022737"/>
    </source>
</evidence>
<accession>A0A8D0GYZ4</accession>
<proteinExistence type="predicted"/>
<evidence type="ECO:0000256" key="1">
    <source>
        <dbReference type="ARBA" id="ARBA00022614"/>
    </source>
</evidence>
<evidence type="ECO:0000256" key="3">
    <source>
        <dbReference type="SAM" id="MobiDB-lite"/>
    </source>
</evidence>
<dbReference type="Proteomes" id="UP000694392">
    <property type="component" value="Unplaced"/>
</dbReference>
<dbReference type="AlphaFoldDB" id="A0A8D0GYZ4"/>
<dbReference type="SMART" id="SM00369">
    <property type="entry name" value="LRR_TYP"/>
    <property type="match status" value="3"/>
</dbReference>
<protein>
    <submittedName>
        <fullName evidence="6">Leucine rich repeat containing 25</fullName>
    </submittedName>
</protein>
<keyword evidence="7" id="KW-1185">Reference proteome</keyword>
<dbReference type="PANTHER" id="PTHR20878:SF0">
    <property type="entry name" value="LEUCINE-RICH REPEAT-CONTAINING PROTEIN 25"/>
    <property type="match status" value="1"/>
</dbReference>
<keyword evidence="4" id="KW-0472">Membrane</keyword>
<evidence type="ECO:0000313" key="7">
    <source>
        <dbReference type="Proteomes" id="UP000694392"/>
    </source>
</evidence>
<feature type="region of interest" description="Disordered" evidence="3">
    <location>
        <begin position="233"/>
        <end position="325"/>
    </location>
</feature>
<dbReference type="Pfam" id="PF13855">
    <property type="entry name" value="LRR_8"/>
    <property type="match status" value="1"/>
</dbReference>
<sequence length="348" mass="38388">MWGLVAALWILQRGPSWASGCDIFIPEQRNQSPNCHALDWKSLNVSWQNQKALDFSARGIAKIQGSTGPGPAVKELNLSHNSLQKLPEAFLAQAAGLEVLSLAYNQLRDLPAKLFNQTGQLRRLNLEGNQLLPKVPDSAFHARLAELHVDCRCDVAGSVLRHCNCPADANCTERECICISPQGRQNLTHYHAQQCHGLSVPAYVGIALASLALLLGGLAAFLLLQRKRKTNNLHSKRDSNMAGASGAPSQPRYISRNGEEAPTTDTGPSSDYENVFIRQTPTKTAGRPKHQTRKHSQPRVPDKEDYDMKSNALQGEQPIYSNTQDLYYNSTETSAPKDEDDVYIIPDQ</sequence>
<keyword evidence="5" id="KW-0732">Signal</keyword>
<dbReference type="InterPro" id="IPR039243">
    <property type="entry name" value="LRRC25"/>
</dbReference>
<keyword evidence="2" id="KW-0677">Repeat</keyword>
<feature type="compositionally biased region" description="Polar residues" evidence="3">
    <location>
        <begin position="311"/>
        <end position="325"/>
    </location>
</feature>
<organism evidence="6 7">
    <name type="scientific">Sphenodon punctatus</name>
    <name type="common">Tuatara</name>
    <name type="synonym">Hatteria punctata</name>
    <dbReference type="NCBI Taxonomy" id="8508"/>
    <lineage>
        <taxon>Eukaryota</taxon>
        <taxon>Metazoa</taxon>
        <taxon>Chordata</taxon>
        <taxon>Craniata</taxon>
        <taxon>Vertebrata</taxon>
        <taxon>Euteleostomi</taxon>
        <taxon>Lepidosauria</taxon>
        <taxon>Sphenodontia</taxon>
        <taxon>Sphenodontidae</taxon>
        <taxon>Sphenodon</taxon>
    </lineage>
</organism>
<feature type="chain" id="PRO_5034121969" evidence="5">
    <location>
        <begin position="19"/>
        <end position="348"/>
    </location>
</feature>
<evidence type="ECO:0000256" key="5">
    <source>
        <dbReference type="SAM" id="SignalP"/>
    </source>
</evidence>
<dbReference type="SUPFAM" id="SSF52058">
    <property type="entry name" value="L domain-like"/>
    <property type="match status" value="1"/>
</dbReference>
<dbReference type="PANTHER" id="PTHR20878">
    <property type="entry name" value="LEUCINE-RICH REPEAT CONTAINING PROTEIN 25"/>
    <property type="match status" value="1"/>
</dbReference>
<reference evidence="6" key="2">
    <citation type="submission" date="2025-09" db="UniProtKB">
        <authorList>
            <consortium name="Ensembl"/>
        </authorList>
    </citation>
    <scope>IDENTIFICATION</scope>
</reference>
<dbReference type="Gene3D" id="3.80.10.10">
    <property type="entry name" value="Ribonuclease Inhibitor"/>
    <property type="match status" value="1"/>
</dbReference>
<dbReference type="InterPro" id="IPR003591">
    <property type="entry name" value="Leu-rich_rpt_typical-subtyp"/>
</dbReference>
<feature type="signal peptide" evidence="5">
    <location>
        <begin position="1"/>
        <end position="18"/>
    </location>
</feature>
<evidence type="ECO:0000256" key="4">
    <source>
        <dbReference type="SAM" id="Phobius"/>
    </source>
</evidence>
<dbReference type="Ensembl" id="ENSSPUT00000014124.1">
    <property type="protein sequence ID" value="ENSSPUP00000013247.1"/>
    <property type="gene ID" value="ENSSPUG00000010198.1"/>
</dbReference>
<feature type="compositionally biased region" description="Polar residues" evidence="3">
    <location>
        <begin position="263"/>
        <end position="283"/>
    </location>
</feature>
<feature type="compositionally biased region" description="Basic residues" evidence="3">
    <location>
        <begin position="286"/>
        <end position="297"/>
    </location>
</feature>
<dbReference type="PROSITE" id="PS51450">
    <property type="entry name" value="LRR"/>
    <property type="match status" value="1"/>
</dbReference>